<accession>A0A6I1F3S9</accession>
<evidence type="ECO:0000256" key="1">
    <source>
        <dbReference type="ARBA" id="ARBA00003279"/>
    </source>
</evidence>
<feature type="transmembrane region" description="Helical" evidence="8">
    <location>
        <begin position="164"/>
        <end position="182"/>
    </location>
</feature>
<dbReference type="PRINTS" id="PR01035">
    <property type="entry name" value="TCRTETA"/>
</dbReference>
<dbReference type="SUPFAM" id="SSF103473">
    <property type="entry name" value="MFS general substrate transporter"/>
    <property type="match status" value="1"/>
</dbReference>
<dbReference type="Gene3D" id="1.20.1250.20">
    <property type="entry name" value="MFS general substrate transporter like domains"/>
    <property type="match status" value="1"/>
</dbReference>
<comment type="function">
    <text evidence="1">Resistance to tetracycline by an active tetracycline efflux. This is an energy-dependent process that decreases the accumulation of the antibiotic in whole cells. This protein functions as a metal-tetracycline/H(+) antiporter.</text>
</comment>
<keyword evidence="6 8" id="KW-1133">Transmembrane helix</keyword>
<evidence type="ECO:0000256" key="7">
    <source>
        <dbReference type="ARBA" id="ARBA00023136"/>
    </source>
</evidence>
<dbReference type="InterPro" id="IPR020846">
    <property type="entry name" value="MFS_dom"/>
</dbReference>
<feature type="transmembrane region" description="Helical" evidence="8">
    <location>
        <begin position="375"/>
        <end position="394"/>
    </location>
</feature>
<keyword evidence="5 8" id="KW-0812">Transmembrane</keyword>
<dbReference type="Pfam" id="PF07690">
    <property type="entry name" value="MFS_1"/>
    <property type="match status" value="1"/>
</dbReference>
<dbReference type="RefSeq" id="WP_152157501.1">
    <property type="nucleotide sequence ID" value="NZ_WEHX01000004.1"/>
</dbReference>
<dbReference type="InterPro" id="IPR011701">
    <property type="entry name" value="MFS"/>
</dbReference>
<feature type="transmembrane region" description="Helical" evidence="8">
    <location>
        <begin position="44"/>
        <end position="64"/>
    </location>
</feature>
<dbReference type="InterPro" id="IPR036259">
    <property type="entry name" value="MFS_trans_sf"/>
</dbReference>
<evidence type="ECO:0000256" key="2">
    <source>
        <dbReference type="ARBA" id="ARBA00004141"/>
    </source>
</evidence>
<dbReference type="GO" id="GO:0016020">
    <property type="term" value="C:membrane"/>
    <property type="evidence" value="ECO:0007669"/>
    <property type="project" value="UniProtKB-SubCell"/>
</dbReference>
<dbReference type="EMBL" id="WEHX01000004">
    <property type="protein sequence ID" value="KAB7662803.1"/>
    <property type="molecule type" value="Genomic_DNA"/>
</dbReference>
<protein>
    <submittedName>
        <fullName evidence="10">TCR/Tet family MFS transporter</fullName>
    </submittedName>
</protein>
<feature type="transmembrane region" description="Helical" evidence="8">
    <location>
        <begin position="339"/>
        <end position="363"/>
    </location>
</feature>
<sequence length="405" mass="42621">MVRTPAAGFVLACVFLDALGIGLIIPVLPRLIGTLASSPDAQASWYGAIMVSYGLMQFFSAPAIGAISDRLGRRPVLLTGILGLAVMMLVPAFCDSLWLILLSRILGGAMSSNIVVAQAYIADVTDESSRTAAFGRIGAIFGVAFILGPAVGGMLGETDPSRPFLIAGIICALNFLYGLFVLPESLRAPARDPFTLKRFNPFSSLLALSRERMVLPILFVITLYTLSQSLMQCTWALYTEFRYGWTPKMIGISIFVLGAAITVTQGWILPRLSARLTPTQLVFTGLFCGFAALIGIGFSTAGTFLLPLLALFSLMGVVGPTLQSVISRTGSPTTQGVRLGAASSLNSFTGAVSPLLGTPLLFFTSQSAPTDPSAGTPYFLAALLVLAAIILTLISPPSAEAGNTH</sequence>
<reference evidence="10 11" key="1">
    <citation type="submission" date="2019-10" db="EMBL/GenBank/DDBJ databases">
        <title>Genome diversity of Sutterella seckii.</title>
        <authorList>
            <person name="Chaplin A.V."/>
            <person name="Sokolova S.R."/>
            <person name="Mosin K.A."/>
            <person name="Ivanova E.L."/>
            <person name="Kochetkova T.O."/>
            <person name="Goltsov A.Y."/>
            <person name="Trofimov D.Y."/>
            <person name="Efimov B.A."/>
        </authorList>
    </citation>
    <scope>NUCLEOTIDE SEQUENCE [LARGE SCALE GENOMIC DNA]</scope>
    <source>
        <strain evidence="10 11">ASD393</strain>
    </source>
</reference>
<dbReference type="PANTHER" id="PTHR23504">
    <property type="entry name" value="MAJOR FACILITATOR SUPERFAMILY DOMAIN-CONTAINING PROTEIN 10"/>
    <property type="match status" value="1"/>
</dbReference>
<evidence type="ECO:0000313" key="11">
    <source>
        <dbReference type="Proteomes" id="UP000430564"/>
    </source>
</evidence>
<evidence type="ECO:0000256" key="5">
    <source>
        <dbReference type="ARBA" id="ARBA00022692"/>
    </source>
</evidence>
<dbReference type="OrthoDB" id="9764259at2"/>
<evidence type="ECO:0000313" key="10">
    <source>
        <dbReference type="EMBL" id="KAB7662803.1"/>
    </source>
</evidence>
<dbReference type="InterPro" id="IPR005829">
    <property type="entry name" value="Sugar_transporter_CS"/>
</dbReference>
<dbReference type="PROSITE" id="PS50850">
    <property type="entry name" value="MFS"/>
    <property type="match status" value="1"/>
</dbReference>
<evidence type="ECO:0000256" key="6">
    <source>
        <dbReference type="ARBA" id="ARBA00022989"/>
    </source>
</evidence>
<name>A0A6I1F3S9_9BURK</name>
<dbReference type="AlphaFoldDB" id="A0A6I1F3S9"/>
<feature type="transmembrane region" description="Helical" evidence="8">
    <location>
        <begin position="213"/>
        <end position="238"/>
    </location>
</feature>
<feature type="transmembrane region" description="Helical" evidence="8">
    <location>
        <begin position="304"/>
        <end position="327"/>
    </location>
</feature>
<feature type="transmembrane region" description="Helical" evidence="8">
    <location>
        <begin position="133"/>
        <end position="152"/>
    </location>
</feature>
<comment type="similarity">
    <text evidence="3">Belongs to the major facilitator superfamily. TCR/Tet family.</text>
</comment>
<dbReference type="PROSITE" id="PS00216">
    <property type="entry name" value="SUGAR_TRANSPORT_1"/>
    <property type="match status" value="1"/>
</dbReference>
<organism evidence="10 11">
    <name type="scientific">Sutterella seckii</name>
    <dbReference type="NCBI Taxonomy" id="1944635"/>
    <lineage>
        <taxon>Bacteria</taxon>
        <taxon>Pseudomonadati</taxon>
        <taxon>Pseudomonadota</taxon>
        <taxon>Betaproteobacteria</taxon>
        <taxon>Burkholderiales</taxon>
        <taxon>Sutterellaceae</taxon>
        <taxon>Sutterella</taxon>
    </lineage>
</organism>
<dbReference type="InterPro" id="IPR001958">
    <property type="entry name" value="Tet-R_TetA/multi-R_MdtG-like"/>
</dbReference>
<evidence type="ECO:0000256" key="4">
    <source>
        <dbReference type="ARBA" id="ARBA00022448"/>
    </source>
</evidence>
<dbReference type="GO" id="GO:0022857">
    <property type="term" value="F:transmembrane transporter activity"/>
    <property type="evidence" value="ECO:0007669"/>
    <property type="project" value="InterPro"/>
</dbReference>
<feature type="transmembrane region" description="Helical" evidence="8">
    <location>
        <begin position="76"/>
        <end position="93"/>
    </location>
</feature>
<keyword evidence="7 8" id="KW-0472">Membrane</keyword>
<evidence type="ECO:0000256" key="8">
    <source>
        <dbReference type="SAM" id="Phobius"/>
    </source>
</evidence>
<gene>
    <name evidence="10" type="ORF">GBM95_01635</name>
</gene>
<comment type="caution">
    <text evidence="10">The sequence shown here is derived from an EMBL/GenBank/DDBJ whole genome shotgun (WGS) entry which is preliminary data.</text>
</comment>
<feature type="transmembrane region" description="Helical" evidence="8">
    <location>
        <begin position="281"/>
        <end position="298"/>
    </location>
</feature>
<feature type="transmembrane region" description="Helical" evidence="8">
    <location>
        <begin position="99"/>
        <end position="121"/>
    </location>
</feature>
<proteinExistence type="inferred from homology"/>
<evidence type="ECO:0000259" key="9">
    <source>
        <dbReference type="PROSITE" id="PS50850"/>
    </source>
</evidence>
<comment type="subcellular location">
    <subcellularLocation>
        <location evidence="2">Membrane</location>
        <topology evidence="2">Multi-pass membrane protein</topology>
    </subcellularLocation>
</comment>
<keyword evidence="4" id="KW-0813">Transport</keyword>
<evidence type="ECO:0000256" key="3">
    <source>
        <dbReference type="ARBA" id="ARBA00007520"/>
    </source>
</evidence>
<feature type="domain" description="Major facilitator superfamily (MFS) profile" evidence="9">
    <location>
        <begin position="6"/>
        <end position="399"/>
    </location>
</feature>
<dbReference type="Proteomes" id="UP000430564">
    <property type="component" value="Unassembled WGS sequence"/>
</dbReference>
<dbReference type="PANTHER" id="PTHR23504:SF15">
    <property type="entry name" value="MAJOR FACILITATOR SUPERFAMILY (MFS) PROFILE DOMAIN-CONTAINING PROTEIN"/>
    <property type="match status" value="1"/>
</dbReference>
<feature type="transmembrane region" description="Helical" evidence="8">
    <location>
        <begin position="250"/>
        <end position="269"/>
    </location>
</feature>